<name>A0ABP8UVS8_9GAMM</name>
<proteinExistence type="predicted"/>
<accession>A0ABP8UVS8</accession>
<dbReference type="Proteomes" id="UP001500604">
    <property type="component" value="Unassembled WGS sequence"/>
</dbReference>
<comment type="caution">
    <text evidence="2">The sequence shown here is derived from an EMBL/GenBank/DDBJ whole genome shotgun (WGS) entry which is preliminary data.</text>
</comment>
<organism evidence="2 3">
    <name type="scientific">Kistimonas scapharcae</name>
    <dbReference type="NCBI Taxonomy" id="1036133"/>
    <lineage>
        <taxon>Bacteria</taxon>
        <taxon>Pseudomonadati</taxon>
        <taxon>Pseudomonadota</taxon>
        <taxon>Gammaproteobacteria</taxon>
        <taxon>Oceanospirillales</taxon>
        <taxon>Endozoicomonadaceae</taxon>
        <taxon>Kistimonas</taxon>
    </lineage>
</organism>
<keyword evidence="3" id="KW-1185">Reference proteome</keyword>
<dbReference type="RefSeq" id="WP_345193101.1">
    <property type="nucleotide sequence ID" value="NZ_BAABFL010000016.1"/>
</dbReference>
<sequence length="181" mass="20398">MKQLHFLVKDIDEAEAITHYMETLGIAYERTHVTYKHPQALEERHLHSTTLLEEVDIIHSGERGLMIGFIASALVSFSLYNLLYGQEIALIVTIFAGLVTLGFCTWVGGMIGASCDNYRLDPYHDQLAAGQCLVMVDVTPHQEQSFLEKLNQQFPDRHVCGESSSIDNPFEGSMHLHKHTL</sequence>
<gene>
    <name evidence="2" type="ORF">GCM10023116_02750</name>
</gene>
<evidence type="ECO:0008006" key="4">
    <source>
        <dbReference type="Google" id="ProtNLM"/>
    </source>
</evidence>
<keyword evidence="1" id="KW-0812">Transmembrane</keyword>
<keyword evidence="1" id="KW-0472">Membrane</keyword>
<dbReference type="EMBL" id="BAABFL010000016">
    <property type="protein sequence ID" value="GAA4648013.1"/>
    <property type="molecule type" value="Genomic_DNA"/>
</dbReference>
<protein>
    <recommendedName>
        <fullName evidence="4">DUF1269 domain-containing protein</fullName>
    </recommendedName>
</protein>
<keyword evidence="1" id="KW-1133">Transmembrane helix</keyword>
<reference evidence="3" key="1">
    <citation type="journal article" date="2019" name="Int. J. Syst. Evol. Microbiol.">
        <title>The Global Catalogue of Microorganisms (GCM) 10K type strain sequencing project: providing services to taxonomists for standard genome sequencing and annotation.</title>
        <authorList>
            <consortium name="The Broad Institute Genomics Platform"/>
            <consortium name="The Broad Institute Genome Sequencing Center for Infectious Disease"/>
            <person name="Wu L."/>
            <person name="Ma J."/>
        </authorList>
    </citation>
    <scope>NUCLEOTIDE SEQUENCE [LARGE SCALE GENOMIC DNA]</scope>
    <source>
        <strain evidence="3">JCM 17805</strain>
    </source>
</reference>
<feature type="transmembrane region" description="Helical" evidence="1">
    <location>
        <begin position="64"/>
        <end position="82"/>
    </location>
</feature>
<evidence type="ECO:0000313" key="2">
    <source>
        <dbReference type="EMBL" id="GAA4648013.1"/>
    </source>
</evidence>
<evidence type="ECO:0000256" key="1">
    <source>
        <dbReference type="SAM" id="Phobius"/>
    </source>
</evidence>
<feature type="transmembrane region" description="Helical" evidence="1">
    <location>
        <begin position="88"/>
        <end position="109"/>
    </location>
</feature>
<evidence type="ECO:0000313" key="3">
    <source>
        <dbReference type="Proteomes" id="UP001500604"/>
    </source>
</evidence>